<evidence type="ECO:0000256" key="2">
    <source>
        <dbReference type="ARBA" id="ARBA00010790"/>
    </source>
</evidence>
<dbReference type="InterPro" id="IPR036188">
    <property type="entry name" value="FAD/NAD-bd_sf"/>
</dbReference>
<sequence>MTSTATFKSSNLSYDYIIVGGGTAGCVLANRLSACGRYQVLLLEAGGSGRSFFSTMPGGVIRFMHSRKFNWLLRSSDPGPLRAGQGFYTPRGKGLGGSSMINAMIYTRGLPSDYDHWASVSSDAWAWRNVLPRFKQLENNQRGASEYHGTAGPLHVSDVPTYFPVARQFVAAAVAAGIPYNPDFNGPQLEGVGPYQFTIKDHQRWSARKAFLEPALTRPNLTVLTGCQAERVLFDQTLIPARATGVQFKRRRRSQVATARREVILACGAIHSPQLLMLSGVGPAEHLAEFNIPVVANRAEVGQNLQEHVDVMVHCHNRLKDGISITPRGLAQMTKGFIQYLWKREGPLTVSPSETGGFIKSDPSVAEPDLQLHFVSCRFNDSGWDLRPAFHHGFACHVCILRPQARGELTLASANPMVPPRFNYNFLDNEADRETLLRGVKIVRTIMAQAPLSQHHGGEAWPGPTTSDAELWQLIEQQVGLIYHPTSTCRMGNDANAVVDAELRVNGVSQLRVIDASIMPTILSGNTNAPTMVIADIGADFILADANGSD</sequence>
<comment type="cofactor">
    <cofactor evidence="1">
        <name>FAD</name>
        <dbReference type="ChEBI" id="CHEBI:57692"/>
    </cofactor>
</comment>
<dbReference type="EMBL" id="FMXN01000001">
    <property type="protein sequence ID" value="SDB01970.1"/>
    <property type="molecule type" value="Genomic_DNA"/>
</dbReference>
<dbReference type="Gene3D" id="3.50.50.60">
    <property type="entry name" value="FAD/NAD(P)-binding domain"/>
    <property type="match status" value="1"/>
</dbReference>
<dbReference type="Pfam" id="PF05199">
    <property type="entry name" value="GMC_oxred_C"/>
    <property type="match status" value="1"/>
</dbReference>
<feature type="domain" description="Glucose-methanol-choline oxidoreductase N-terminal" evidence="6">
    <location>
        <begin position="92"/>
        <end position="115"/>
    </location>
</feature>
<dbReference type="PROSITE" id="PS00623">
    <property type="entry name" value="GMC_OXRED_1"/>
    <property type="match status" value="1"/>
</dbReference>
<evidence type="ECO:0000259" key="6">
    <source>
        <dbReference type="PROSITE" id="PS00623"/>
    </source>
</evidence>
<keyword evidence="4 5" id="KW-0274">FAD</keyword>
<evidence type="ECO:0000313" key="8">
    <source>
        <dbReference type="EMBL" id="SDB01970.1"/>
    </source>
</evidence>
<evidence type="ECO:0000256" key="5">
    <source>
        <dbReference type="RuleBase" id="RU003968"/>
    </source>
</evidence>
<protein>
    <submittedName>
        <fullName evidence="8">Choline dehydrogenase</fullName>
    </submittedName>
</protein>
<feature type="domain" description="Glucose-methanol-choline oxidoreductase N-terminal" evidence="7">
    <location>
        <begin position="268"/>
        <end position="282"/>
    </location>
</feature>
<dbReference type="STRING" id="1159017.SAMN02927930_00050"/>
<dbReference type="Pfam" id="PF00732">
    <property type="entry name" value="GMC_oxred_N"/>
    <property type="match status" value="1"/>
</dbReference>
<keyword evidence="9" id="KW-1185">Reference proteome</keyword>
<dbReference type="PIRSF" id="PIRSF000137">
    <property type="entry name" value="Alcohol_oxidase"/>
    <property type="match status" value="1"/>
</dbReference>
<name>A0A1G6A0W7_9GAMM</name>
<evidence type="ECO:0000256" key="4">
    <source>
        <dbReference type="ARBA" id="ARBA00022827"/>
    </source>
</evidence>
<dbReference type="InterPro" id="IPR012132">
    <property type="entry name" value="GMC_OxRdtase"/>
</dbReference>
<dbReference type="Gene3D" id="3.30.560.10">
    <property type="entry name" value="Glucose Oxidase, domain 3"/>
    <property type="match status" value="1"/>
</dbReference>
<dbReference type="OrthoDB" id="9785276at2"/>
<dbReference type="InterPro" id="IPR007867">
    <property type="entry name" value="GMC_OxRtase_C"/>
</dbReference>
<dbReference type="GO" id="GO:0050660">
    <property type="term" value="F:flavin adenine dinucleotide binding"/>
    <property type="evidence" value="ECO:0007669"/>
    <property type="project" value="InterPro"/>
</dbReference>
<evidence type="ECO:0000256" key="1">
    <source>
        <dbReference type="ARBA" id="ARBA00001974"/>
    </source>
</evidence>
<dbReference type="PANTHER" id="PTHR11552">
    <property type="entry name" value="GLUCOSE-METHANOL-CHOLINE GMC OXIDOREDUCTASE"/>
    <property type="match status" value="1"/>
</dbReference>
<evidence type="ECO:0000259" key="7">
    <source>
        <dbReference type="PROSITE" id="PS00624"/>
    </source>
</evidence>
<gene>
    <name evidence="8" type="ORF">SAMN02927930_00050</name>
</gene>
<dbReference type="PANTHER" id="PTHR11552:SF147">
    <property type="entry name" value="CHOLINE DEHYDROGENASE, MITOCHONDRIAL"/>
    <property type="match status" value="1"/>
</dbReference>
<dbReference type="SUPFAM" id="SSF51905">
    <property type="entry name" value="FAD/NAD(P)-binding domain"/>
    <property type="match status" value="1"/>
</dbReference>
<dbReference type="RefSeq" id="WP_092590548.1">
    <property type="nucleotide sequence ID" value="NZ_FMXN01000001.1"/>
</dbReference>
<dbReference type="GO" id="GO:0016614">
    <property type="term" value="F:oxidoreductase activity, acting on CH-OH group of donors"/>
    <property type="evidence" value="ECO:0007669"/>
    <property type="project" value="InterPro"/>
</dbReference>
<keyword evidence="3 5" id="KW-0285">Flavoprotein</keyword>
<organism evidence="8 9">
    <name type="scientific">Pseudidiomarina indica</name>
    <dbReference type="NCBI Taxonomy" id="1159017"/>
    <lineage>
        <taxon>Bacteria</taxon>
        <taxon>Pseudomonadati</taxon>
        <taxon>Pseudomonadota</taxon>
        <taxon>Gammaproteobacteria</taxon>
        <taxon>Alteromonadales</taxon>
        <taxon>Idiomarinaceae</taxon>
        <taxon>Pseudidiomarina</taxon>
    </lineage>
</organism>
<comment type="similarity">
    <text evidence="2 5">Belongs to the GMC oxidoreductase family.</text>
</comment>
<evidence type="ECO:0000313" key="9">
    <source>
        <dbReference type="Proteomes" id="UP000199626"/>
    </source>
</evidence>
<dbReference type="InterPro" id="IPR000172">
    <property type="entry name" value="GMC_OxRdtase_N"/>
</dbReference>
<evidence type="ECO:0000256" key="3">
    <source>
        <dbReference type="ARBA" id="ARBA00022630"/>
    </source>
</evidence>
<dbReference type="PROSITE" id="PS00624">
    <property type="entry name" value="GMC_OXRED_2"/>
    <property type="match status" value="1"/>
</dbReference>
<dbReference type="Proteomes" id="UP000199626">
    <property type="component" value="Unassembled WGS sequence"/>
</dbReference>
<dbReference type="SUPFAM" id="SSF54373">
    <property type="entry name" value="FAD-linked reductases, C-terminal domain"/>
    <property type="match status" value="1"/>
</dbReference>
<dbReference type="AlphaFoldDB" id="A0A1G6A0W7"/>
<accession>A0A1G6A0W7</accession>
<proteinExistence type="inferred from homology"/>
<reference evidence="9" key="1">
    <citation type="submission" date="2016-10" db="EMBL/GenBank/DDBJ databases">
        <authorList>
            <person name="Varghese N."/>
            <person name="Submissions S."/>
        </authorList>
    </citation>
    <scope>NUCLEOTIDE SEQUENCE [LARGE SCALE GENOMIC DNA]</scope>
    <source>
        <strain evidence="9">CGMCC 1.10824</strain>
    </source>
</reference>